<dbReference type="AlphaFoldDB" id="A0AAW9KNR7"/>
<sequence>MEIKFLKQEDKERYIKFNKLIFKGGRIEEEIDKLLFRNPFTKIEEDCFYIEESNEIISSLVVTKKVQKIGNNIVKVGEFDLV</sequence>
<comment type="caution">
    <text evidence="1">The sequence shown here is derived from an EMBL/GenBank/DDBJ whole genome shotgun (WGS) entry which is preliminary data.</text>
</comment>
<evidence type="ECO:0008006" key="3">
    <source>
        <dbReference type="Google" id="ProtNLM"/>
    </source>
</evidence>
<organism evidence="1 2">
    <name type="scientific">Clostridium perfringens</name>
    <dbReference type="NCBI Taxonomy" id="1502"/>
    <lineage>
        <taxon>Bacteria</taxon>
        <taxon>Bacillati</taxon>
        <taxon>Bacillota</taxon>
        <taxon>Clostridia</taxon>
        <taxon>Eubacteriales</taxon>
        <taxon>Clostridiaceae</taxon>
        <taxon>Clostridium</taxon>
    </lineage>
</organism>
<proteinExistence type="predicted"/>
<evidence type="ECO:0000313" key="1">
    <source>
        <dbReference type="EMBL" id="MDZ7542825.1"/>
    </source>
</evidence>
<reference evidence="1" key="1">
    <citation type="submission" date="2019-11" db="EMBL/GenBank/DDBJ databases">
        <title>Characterization of Clostridium perfringens isolates from swine manure treated agricultural soils.</title>
        <authorList>
            <person name="Wushke S.T."/>
        </authorList>
    </citation>
    <scope>NUCLEOTIDE SEQUENCE</scope>
    <source>
        <strain evidence="1">X62</strain>
    </source>
</reference>
<protein>
    <recommendedName>
        <fullName evidence="3">Acetyltransferase</fullName>
    </recommendedName>
</protein>
<evidence type="ECO:0000313" key="2">
    <source>
        <dbReference type="Proteomes" id="UP001288944"/>
    </source>
</evidence>
<name>A0AAW9KNR7_CLOPF</name>
<dbReference type="EMBL" id="WNUR01000522">
    <property type="protein sequence ID" value="MDZ7542825.1"/>
    <property type="molecule type" value="Genomic_DNA"/>
</dbReference>
<gene>
    <name evidence="1" type="ORF">GNF83_16885</name>
</gene>
<dbReference type="Proteomes" id="UP001288944">
    <property type="component" value="Unassembled WGS sequence"/>
</dbReference>
<accession>A0AAW9KNR7</accession>